<organism evidence="3 4">
    <name type="scientific">Streptomyces musisoli</name>
    <dbReference type="NCBI Taxonomy" id="2802280"/>
    <lineage>
        <taxon>Bacteria</taxon>
        <taxon>Bacillati</taxon>
        <taxon>Actinomycetota</taxon>
        <taxon>Actinomycetes</taxon>
        <taxon>Kitasatosporales</taxon>
        <taxon>Streptomycetaceae</taxon>
        <taxon>Streptomyces</taxon>
    </lineage>
</organism>
<keyword evidence="2" id="KW-0472">Membrane</keyword>
<dbReference type="Proteomes" id="UP000621386">
    <property type="component" value="Unassembled WGS sequence"/>
</dbReference>
<evidence type="ECO:0000313" key="4">
    <source>
        <dbReference type="Proteomes" id="UP000621386"/>
    </source>
</evidence>
<reference evidence="3 4" key="1">
    <citation type="submission" date="2021-01" db="EMBL/GenBank/DDBJ databases">
        <title>WGS of actinomycetes isolated from Thailand.</title>
        <authorList>
            <person name="Thawai C."/>
        </authorList>
    </citation>
    <scope>NUCLEOTIDE SEQUENCE [LARGE SCALE GENOMIC DNA]</scope>
    <source>
        <strain evidence="3 4">CH5-8</strain>
    </source>
</reference>
<evidence type="ECO:0000313" key="3">
    <source>
        <dbReference type="EMBL" id="MBL1108091.1"/>
    </source>
</evidence>
<keyword evidence="2" id="KW-0812">Transmembrane</keyword>
<protein>
    <submittedName>
        <fullName evidence="3">ATP/GTP-binding protein</fullName>
    </submittedName>
</protein>
<feature type="compositionally biased region" description="Basic and acidic residues" evidence="1">
    <location>
        <begin position="1"/>
        <end position="11"/>
    </location>
</feature>
<keyword evidence="4" id="KW-1185">Reference proteome</keyword>
<evidence type="ECO:0000256" key="1">
    <source>
        <dbReference type="SAM" id="MobiDB-lite"/>
    </source>
</evidence>
<proteinExistence type="predicted"/>
<feature type="compositionally biased region" description="Pro residues" evidence="1">
    <location>
        <begin position="30"/>
        <end position="50"/>
    </location>
</feature>
<feature type="transmembrane region" description="Helical" evidence="2">
    <location>
        <begin position="137"/>
        <end position="158"/>
    </location>
</feature>
<accession>A0ABS1P6V6</accession>
<comment type="caution">
    <text evidence="3">The sequence shown here is derived from an EMBL/GenBank/DDBJ whole genome shotgun (WGS) entry which is preliminary data.</text>
</comment>
<feature type="transmembrane region" description="Helical" evidence="2">
    <location>
        <begin position="179"/>
        <end position="199"/>
    </location>
</feature>
<dbReference type="EMBL" id="JAERRH010000011">
    <property type="protein sequence ID" value="MBL1108091.1"/>
    <property type="molecule type" value="Genomic_DNA"/>
</dbReference>
<gene>
    <name evidence="3" type="ORF">JK361_26460</name>
</gene>
<feature type="region of interest" description="Disordered" evidence="1">
    <location>
        <begin position="1"/>
        <end position="54"/>
    </location>
</feature>
<feature type="transmembrane region" description="Helical" evidence="2">
    <location>
        <begin position="90"/>
        <end position="109"/>
    </location>
</feature>
<name>A0ABS1P6V6_9ACTN</name>
<dbReference type="SUPFAM" id="SSF52540">
    <property type="entry name" value="P-loop containing nucleoside triphosphate hydrolases"/>
    <property type="match status" value="1"/>
</dbReference>
<sequence>MDSDGTRDARGTHPNPVPRPTAPLEGAGVPPMPTGAPPAPSAPPGAPPKPDGSHFLTWLRTPRPETPPGIWRFDHRPRPRGAVDRVSDRALLTGAVGALIAALLVWSLWVNNLVPHKRILLELVTPSEWWGFDPPRAALTASAVYDSVLATLVLYYFARVGNWKEVVRRYVTDRPQPSRALRAALLGALIAWLVVWHGLLSYYKLAVSVTPSDWFVVPGDPVGTVHRLQVLKVVLTLLALGPFVVAGDWLGLSRGLLRPRAVAENREGAPPEPVTDWPDLHAYGQSGTAERLTEEARVGRMNDVDYVRIRRAWSSVVADPARLGAFTSAVFNDGARACLHPSGQRDLPIRMAPHDLLTSQVRIGRFADVERTPPALRAAGAAVDASTLATSLLVIGPSGSGKTERLVRPVCESVALQALAGQAALIVVCAAGTPLGADQAYDIVIRPGDHTSAYDLDLYGGTDDPDEAATLLADVLAGDWAEIDLRRAGTVLAQLLGPFRAVHGRFPSVPELRELLDGDPAALNRLKEMLDPRDHSALHREVDARARQTGVHGDPGILLADRLACLDRPAFTDFFDTSDGAQPFTLRSLDHPLRVRVDLPERVHPEAAQLLGRLLLAQFTASMAARRDRSLFACLVLADAAHAITAGTVRALRGLRESNAGVLLSLRALGDVPEHLRQPLIAAVGCHAACSGITTWEGALFAQTWGTEWVETTEVAKHTVFADQPLTRLIHAVRKLGTGKPVTTDAVTVRQVERERWSASELAHGVPPGHAVLSLTTVQGEHAPPLLVDLRG</sequence>
<evidence type="ECO:0000256" key="2">
    <source>
        <dbReference type="SAM" id="Phobius"/>
    </source>
</evidence>
<dbReference type="InterPro" id="IPR027417">
    <property type="entry name" value="P-loop_NTPase"/>
</dbReference>
<keyword evidence="2" id="KW-1133">Transmembrane helix</keyword>